<dbReference type="PANTHER" id="PTHR43358">
    <property type="entry name" value="ALPHA/BETA-HYDROLASE"/>
    <property type="match status" value="1"/>
</dbReference>
<dbReference type="RefSeq" id="WP_198878186.1">
    <property type="nucleotide sequence ID" value="NZ_JAEKMH010000007.1"/>
</dbReference>
<evidence type="ECO:0000313" key="2">
    <source>
        <dbReference type="Proteomes" id="UP000602124"/>
    </source>
</evidence>
<dbReference type="EMBL" id="JAEKMH010000007">
    <property type="protein sequence ID" value="MBJ3786985.1"/>
    <property type="molecule type" value="Genomic_DNA"/>
</dbReference>
<name>A0A934J1A1_9HYPH</name>
<evidence type="ECO:0008006" key="3">
    <source>
        <dbReference type="Google" id="ProtNLM"/>
    </source>
</evidence>
<organism evidence="1 2">
    <name type="scientific">Devosia sediminis</name>
    <dbReference type="NCBI Taxonomy" id="2798801"/>
    <lineage>
        <taxon>Bacteria</taxon>
        <taxon>Pseudomonadati</taxon>
        <taxon>Pseudomonadota</taxon>
        <taxon>Alphaproteobacteria</taxon>
        <taxon>Hyphomicrobiales</taxon>
        <taxon>Devosiaceae</taxon>
        <taxon>Devosia</taxon>
    </lineage>
</organism>
<gene>
    <name evidence="1" type="ORF">JEQ47_19845</name>
</gene>
<dbReference type="Gene3D" id="3.40.50.1820">
    <property type="entry name" value="alpha/beta hydrolase"/>
    <property type="match status" value="1"/>
</dbReference>
<sequence>MSSKAMSKLSSRPIIFISAGLVLAALAIPPIAVGAILWPASEAILRPSGPGGVGEIGSCSQLAMQAWGTDCGRLSARTDIEKLPWEVQSDNEYMLSGWILRSNAQDEYRKVLLYVPGGGSDRREASRYVDLAHSLGFDLASFDPVCHGISPCIGGGVSYGDKESVDVRSAVRQLTASYQHVVVMGSSVGALSILRALPSTHGVDGVILENPMESLYQLLRDARESEGLPDWMVASLAGVAQLRAGSSAAPSAVEALRMADLPPLLFIHSKSDQLVPFDHTVRLAAEVRGEVEVWLPEQGDHGQVWNANPLKFEGRVRRFLTHLN</sequence>
<comment type="caution">
    <text evidence="1">The sequence shown here is derived from an EMBL/GenBank/DDBJ whole genome shotgun (WGS) entry which is preliminary data.</text>
</comment>
<dbReference type="InterPro" id="IPR029058">
    <property type="entry name" value="AB_hydrolase_fold"/>
</dbReference>
<evidence type="ECO:0000313" key="1">
    <source>
        <dbReference type="EMBL" id="MBJ3786985.1"/>
    </source>
</evidence>
<keyword evidence="2" id="KW-1185">Reference proteome</keyword>
<dbReference type="SUPFAM" id="SSF53474">
    <property type="entry name" value="alpha/beta-Hydrolases"/>
    <property type="match status" value="1"/>
</dbReference>
<dbReference type="AlphaFoldDB" id="A0A934J1A1"/>
<proteinExistence type="predicted"/>
<accession>A0A934J1A1</accession>
<reference evidence="1" key="1">
    <citation type="submission" date="2020-12" db="EMBL/GenBank/DDBJ databases">
        <title>Devosia sp. MSA67 isolated from Mo River.</title>
        <authorList>
            <person name="Ma F."/>
            <person name="Zi Z."/>
        </authorList>
    </citation>
    <scope>NUCLEOTIDE SEQUENCE</scope>
    <source>
        <strain evidence="1">MSA67</strain>
    </source>
</reference>
<protein>
    <recommendedName>
        <fullName evidence="3">Alpha/beta hydrolase</fullName>
    </recommendedName>
</protein>
<dbReference type="Proteomes" id="UP000602124">
    <property type="component" value="Unassembled WGS sequence"/>
</dbReference>
<dbReference type="InterPro" id="IPR052920">
    <property type="entry name" value="DNA-binding_regulatory"/>
</dbReference>
<dbReference type="PANTHER" id="PTHR43358:SF4">
    <property type="entry name" value="ALPHA_BETA HYDROLASE FOLD-1 DOMAIN-CONTAINING PROTEIN"/>
    <property type="match status" value="1"/>
</dbReference>